<proteinExistence type="predicted"/>
<dbReference type="HOGENOM" id="CLU_2492707_0_0_11"/>
<dbReference type="GeneID" id="41840284"/>
<dbReference type="RefSeq" id="WP_038567022.1">
    <property type="nucleotide sequence ID" value="NZ_CP008889.1"/>
</dbReference>
<gene>
    <name evidence="1" type="ORF">HX89_03525</name>
</gene>
<keyword evidence="2" id="KW-1185">Reference proteome</keyword>
<sequence>MVAMLVAPYENAILWLDLPDGVCTDIWLSDGAATEAETEQWARREWTGVRQGGRPAPIHALEWLGDEESRRIGAAFIDPGTDESQA</sequence>
<name>A0A075JJK4_9MICO</name>
<evidence type="ECO:0000313" key="1">
    <source>
        <dbReference type="EMBL" id="AIF40173.1"/>
    </source>
</evidence>
<reference evidence="1 2" key="1">
    <citation type="submission" date="2014-07" db="EMBL/GenBank/DDBJ databases">
        <title>Genome Sequencing of Dermacoccus nishinomiyaensis.</title>
        <authorList>
            <person name="Hong K.W."/>
            <person name="Chan K.G."/>
        </authorList>
    </citation>
    <scope>NUCLEOTIDE SEQUENCE [LARGE SCALE GENOMIC DNA]</scope>
    <source>
        <strain evidence="1 2">M25</strain>
    </source>
</reference>
<evidence type="ECO:0000313" key="2">
    <source>
        <dbReference type="Proteomes" id="UP000027986"/>
    </source>
</evidence>
<dbReference type="Proteomes" id="UP000027986">
    <property type="component" value="Chromosome"/>
</dbReference>
<dbReference type="EMBL" id="CP008889">
    <property type="protein sequence ID" value="AIF40173.1"/>
    <property type="molecule type" value="Genomic_DNA"/>
</dbReference>
<dbReference type="KEGG" id="dni:HX89_03525"/>
<accession>A0A075JJK4</accession>
<organism evidence="1 2">
    <name type="scientific">Dermacoccus nishinomiyaensis</name>
    <dbReference type="NCBI Taxonomy" id="1274"/>
    <lineage>
        <taxon>Bacteria</taxon>
        <taxon>Bacillati</taxon>
        <taxon>Actinomycetota</taxon>
        <taxon>Actinomycetes</taxon>
        <taxon>Micrococcales</taxon>
        <taxon>Dermacoccaceae</taxon>
        <taxon>Dermacoccus</taxon>
    </lineage>
</organism>
<protein>
    <submittedName>
        <fullName evidence="1">Uncharacterized protein</fullName>
    </submittedName>
</protein>
<dbReference type="AlphaFoldDB" id="A0A075JJK4"/>